<dbReference type="InterPro" id="IPR005064">
    <property type="entry name" value="BUG"/>
</dbReference>
<gene>
    <name evidence="2" type="ORF">E8M01_09440</name>
</gene>
<dbReference type="OrthoDB" id="9780943at2"/>
<dbReference type="KEGG" id="pstg:E8M01_09440"/>
<evidence type="ECO:0000313" key="3">
    <source>
        <dbReference type="Proteomes" id="UP000298781"/>
    </source>
</evidence>
<protein>
    <submittedName>
        <fullName evidence="2">Tripartite tricarboxylate transporter substrate binding protein</fullName>
    </submittedName>
</protein>
<evidence type="ECO:0000313" key="2">
    <source>
        <dbReference type="EMBL" id="QCI64435.1"/>
    </source>
</evidence>
<reference evidence="2 3" key="1">
    <citation type="submission" date="2019-04" db="EMBL/GenBank/DDBJ databases">
        <title>Phreatobacter aquaticus sp. nov.</title>
        <authorList>
            <person name="Choi A."/>
        </authorList>
    </citation>
    <scope>NUCLEOTIDE SEQUENCE [LARGE SCALE GENOMIC DNA]</scope>
    <source>
        <strain evidence="2 3">KCTC 52518</strain>
    </source>
</reference>
<dbReference type="InterPro" id="IPR042100">
    <property type="entry name" value="Bug_dom1"/>
</dbReference>
<dbReference type="Gene3D" id="3.40.190.150">
    <property type="entry name" value="Bordetella uptake gene, domain 1"/>
    <property type="match status" value="1"/>
</dbReference>
<keyword evidence="3" id="KW-1185">Reference proteome</keyword>
<dbReference type="AlphaFoldDB" id="A0A4D7AYE6"/>
<proteinExistence type="inferred from homology"/>
<evidence type="ECO:0000256" key="1">
    <source>
        <dbReference type="ARBA" id="ARBA00006987"/>
    </source>
</evidence>
<dbReference type="CDD" id="cd13578">
    <property type="entry name" value="PBP2_Bug27"/>
    <property type="match status" value="1"/>
</dbReference>
<dbReference type="Pfam" id="PF03401">
    <property type="entry name" value="TctC"/>
    <property type="match status" value="1"/>
</dbReference>
<dbReference type="PANTHER" id="PTHR42928:SF5">
    <property type="entry name" value="BLR1237 PROTEIN"/>
    <property type="match status" value="1"/>
</dbReference>
<dbReference type="PIRSF" id="PIRSF017082">
    <property type="entry name" value="YflP"/>
    <property type="match status" value="1"/>
</dbReference>
<accession>A0A4D7AYE6</accession>
<sequence length="329" mass="34110">MERAMDMRGLRLIGAAWFGVMLALTGPVQAEDYPAAGRAIRVVVPFAAGGGTDAITRVVAEHVAKAWGAAVVIENKPGGGTMIASQGVAAAPADGYTVLAISNSFLVSPLLADQAPYDHARDFTGVALLASSPHVLVAHPAVPARNLAELAGWARAHPASASFASFGRGASNHLGFEVLKRRLGVEIVHVPYHGSAPALKDLIGGHVPMMLGDLQNVRELVVAGTLRAVAVANETRLASLPNVPTLVEAGIAGFTSKSWFGLVMRSGTSEPIVARWNAAVRAALADPAVRARLEPHGVTLTDTTPAEFDAFLRDEAAKAAAAIRLAGLK</sequence>
<dbReference type="PANTHER" id="PTHR42928">
    <property type="entry name" value="TRICARBOXYLATE-BINDING PROTEIN"/>
    <property type="match status" value="1"/>
</dbReference>
<dbReference type="Gene3D" id="3.40.190.10">
    <property type="entry name" value="Periplasmic binding protein-like II"/>
    <property type="match status" value="1"/>
</dbReference>
<name>A0A4D7AYE6_9HYPH</name>
<dbReference type="Proteomes" id="UP000298781">
    <property type="component" value="Chromosome"/>
</dbReference>
<dbReference type="SUPFAM" id="SSF53850">
    <property type="entry name" value="Periplasmic binding protein-like II"/>
    <property type="match status" value="1"/>
</dbReference>
<organism evidence="2 3">
    <name type="scientific">Phreatobacter stygius</name>
    <dbReference type="NCBI Taxonomy" id="1940610"/>
    <lineage>
        <taxon>Bacteria</taxon>
        <taxon>Pseudomonadati</taxon>
        <taxon>Pseudomonadota</taxon>
        <taxon>Alphaproteobacteria</taxon>
        <taxon>Hyphomicrobiales</taxon>
        <taxon>Phreatobacteraceae</taxon>
        <taxon>Phreatobacter</taxon>
    </lineage>
</organism>
<comment type="similarity">
    <text evidence="1">Belongs to the UPF0065 (bug) family.</text>
</comment>
<dbReference type="EMBL" id="CP039690">
    <property type="protein sequence ID" value="QCI64435.1"/>
    <property type="molecule type" value="Genomic_DNA"/>
</dbReference>